<evidence type="ECO:0000256" key="3">
    <source>
        <dbReference type="ARBA" id="ARBA00023163"/>
    </source>
</evidence>
<sequence>MSVFCLRRGRQKCGSPVNPHFQMNPTITNKKPALTGNLLLVGHEKRMRARLCAILSDLDYTADALTYTCCPEEAHAQLVERPFDMVLVDSSLAHGNGIDLIGALHARDPRMPIVVISDPAAEADVMSALRAGASGYLLKERDDTELSVSLRSALRGGMPIDPFIARQVLRSLVPADPHAACSPPAGCAGPEARSPLSTRELEILRCIDRGATNREIAAALSLSTLTIESHVKNIHKKLGVKTRTQATFEARRYGLLN</sequence>
<dbReference type="InterPro" id="IPR000792">
    <property type="entry name" value="Tscrpt_reg_LuxR_C"/>
</dbReference>
<dbReference type="SUPFAM" id="SSF52172">
    <property type="entry name" value="CheY-like"/>
    <property type="match status" value="1"/>
</dbReference>
<dbReference type="PROSITE" id="PS50043">
    <property type="entry name" value="HTH_LUXR_2"/>
    <property type="match status" value="1"/>
</dbReference>
<organism evidence="7">
    <name type="scientific">Cupriavidus pinatubonensis (strain JMP 134 / LMG 1197)</name>
    <name type="common">Cupriavidus necator (strain JMP 134)</name>
    <dbReference type="NCBI Taxonomy" id="264198"/>
    <lineage>
        <taxon>Bacteria</taxon>
        <taxon>Pseudomonadati</taxon>
        <taxon>Pseudomonadota</taxon>
        <taxon>Betaproteobacteria</taxon>
        <taxon>Burkholderiales</taxon>
        <taxon>Burkholderiaceae</taxon>
        <taxon>Cupriavidus</taxon>
    </lineage>
</organism>
<dbReference type="Gene3D" id="1.10.10.10">
    <property type="entry name" value="Winged helix-like DNA-binding domain superfamily/Winged helix DNA-binding domain"/>
    <property type="match status" value="1"/>
</dbReference>
<evidence type="ECO:0000259" key="6">
    <source>
        <dbReference type="PROSITE" id="PS50110"/>
    </source>
</evidence>
<dbReference type="GO" id="GO:0000160">
    <property type="term" value="P:phosphorelay signal transduction system"/>
    <property type="evidence" value="ECO:0007669"/>
    <property type="project" value="InterPro"/>
</dbReference>
<dbReference type="CDD" id="cd06170">
    <property type="entry name" value="LuxR_C_like"/>
    <property type="match status" value="1"/>
</dbReference>
<dbReference type="InterPro" id="IPR016032">
    <property type="entry name" value="Sig_transdc_resp-reg_C-effctor"/>
</dbReference>
<evidence type="ECO:0000259" key="5">
    <source>
        <dbReference type="PROSITE" id="PS50043"/>
    </source>
</evidence>
<dbReference type="PANTHER" id="PTHR43214">
    <property type="entry name" value="TWO-COMPONENT RESPONSE REGULATOR"/>
    <property type="match status" value="1"/>
</dbReference>
<evidence type="ECO:0000313" key="7">
    <source>
        <dbReference type="EMBL" id="AAZ61099.1"/>
    </source>
</evidence>
<evidence type="ECO:0000256" key="1">
    <source>
        <dbReference type="ARBA" id="ARBA00023015"/>
    </source>
</evidence>
<gene>
    <name evidence="7" type="ordered locus">Reut_A1734</name>
</gene>
<accession>Q470T4</accession>
<feature type="domain" description="Response regulatory" evidence="6">
    <location>
        <begin position="37"/>
        <end position="154"/>
    </location>
</feature>
<dbReference type="GO" id="GO:0006355">
    <property type="term" value="P:regulation of DNA-templated transcription"/>
    <property type="evidence" value="ECO:0007669"/>
    <property type="project" value="InterPro"/>
</dbReference>
<dbReference type="AlphaFoldDB" id="Q470T4"/>
<dbReference type="SUPFAM" id="SSF46894">
    <property type="entry name" value="C-terminal effector domain of the bipartite response regulators"/>
    <property type="match status" value="1"/>
</dbReference>
<dbReference type="InterPro" id="IPR001789">
    <property type="entry name" value="Sig_transdc_resp-reg_receiver"/>
</dbReference>
<dbReference type="GO" id="GO:0003677">
    <property type="term" value="F:DNA binding"/>
    <property type="evidence" value="ECO:0007669"/>
    <property type="project" value="UniProtKB-KW"/>
</dbReference>
<evidence type="ECO:0000256" key="4">
    <source>
        <dbReference type="PROSITE-ProRule" id="PRU00169"/>
    </source>
</evidence>
<dbReference type="Pfam" id="PF00196">
    <property type="entry name" value="GerE"/>
    <property type="match status" value="1"/>
</dbReference>
<dbReference type="InterPro" id="IPR011006">
    <property type="entry name" value="CheY-like_superfamily"/>
</dbReference>
<dbReference type="OrthoDB" id="3623000at2"/>
<protein>
    <submittedName>
        <fullName evidence="7">Two component transcriptional regulator, LuxR family</fullName>
    </submittedName>
</protein>
<dbReference type="InterPro" id="IPR039420">
    <property type="entry name" value="WalR-like"/>
</dbReference>
<dbReference type="InterPro" id="IPR036388">
    <property type="entry name" value="WH-like_DNA-bd_sf"/>
</dbReference>
<dbReference type="PRINTS" id="PR00038">
    <property type="entry name" value="HTHLUXR"/>
</dbReference>
<evidence type="ECO:0000256" key="2">
    <source>
        <dbReference type="ARBA" id="ARBA00023125"/>
    </source>
</evidence>
<dbReference type="Pfam" id="PF00072">
    <property type="entry name" value="Response_reg"/>
    <property type="match status" value="1"/>
</dbReference>
<dbReference type="SMART" id="SM00448">
    <property type="entry name" value="REC"/>
    <property type="match status" value="1"/>
</dbReference>
<dbReference type="SMART" id="SM00421">
    <property type="entry name" value="HTH_LUXR"/>
    <property type="match status" value="1"/>
</dbReference>
<dbReference type="CDD" id="cd00156">
    <property type="entry name" value="REC"/>
    <property type="match status" value="1"/>
</dbReference>
<proteinExistence type="predicted"/>
<dbReference type="Gene3D" id="3.40.50.2300">
    <property type="match status" value="1"/>
</dbReference>
<feature type="domain" description="HTH luxR-type" evidence="5">
    <location>
        <begin position="189"/>
        <end position="254"/>
    </location>
</feature>
<keyword evidence="4" id="KW-0597">Phosphoprotein</keyword>
<reference evidence="7" key="1">
    <citation type="submission" date="2005-08" db="EMBL/GenBank/DDBJ databases">
        <title>Complete sequence of Chromosome1 of Ralstonia eutropha JMP134.</title>
        <authorList>
            <person name="Copeland A."/>
            <person name="Lucas S."/>
            <person name="Lapidus A."/>
            <person name="Barry K."/>
            <person name="Detter J.C."/>
            <person name="Glavina T."/>
            <person name="Hammon N."/>
            <person name="Israni S."/>
            <person name="Pitluck S."/>
            <person name="Goltsman E."/>
            <person name="Martinez M."/>
            <person name="Schmutz J."/>
            <person name="Larimer F."/>
            <person name="Land M."/>
            <person name="Lykidis A."/>
            <person name="Richardson P."/>
        </authorList>
    </citation>
    <scope>NUCLEOTIDE SEQUENCE</scope>
    <source>
        <strain evidence="7">JMP134</strain>
    </source>
</reference>
<dbReference type="PANTHER" id="PTHR43214:SF41">
    <property type="entry name" value="NITRATE_NITRITE RESPONSE REGULATOR PROTEIN NARP"/>
    <property type="match status" value="1"/>
</dbReference>
<dbReference type="PROSITE" id="PS50110">
    <property type="entry name" value="RESPONSE_REGULATORY"/>
    <property type="match status" value="1"/>
</dbReference>
<dbReference type="eggNOG" id="COG2197">
    <property type="taxonomic scope" value="Bacteria"/>
</dbReference>
<dbReference type="STRING" id="264198.Reut_A1734"/>
<dbReference type="PROSITE" id="PS00622">
    <property type="entry name" value="HTH_LUXR_1"/>
    <property type="match status" value="1"/>
</dbReference>
<keyword evidence="3" id="KW-0804">Transcription</keyword>
<keyword evidence="1" id="KW-0805">Transcription regulation</keyword>
<dbReference type="HOGENOM" id="CLU_000445_90_10_4"/>
<feature type="modified residue" description="4-aspartylphosphate" evidence="4">
    <location>
        <position position="89"/>
    </location>
</feature>
<dbReference type="KEGG" id="reu:Reut_A1734"/>
<name>Q470T4_CUPPJ</name>
<keyword evidence="2" id="KW-0238">DNA-binding</keyword>
<dbReference type="EMBL" id="CP000090">
    <property type="protein sequence ID" value="AAZ61099.1"/>
    <property type="molecule type" value="Genomic_DNA"/>
</dbReference>